<keyword evidence="6" id="KW-1185">Reference proteome</keyword>
<feature type="binding site" evidence="2">
    <location>
        <position position="144"/>
    </location>
    <ligand>
        <name>Mn(2+)</name>
        <dbReference type="ChEBI" id="CHEBI:29035"/>
        <label>2</label>
    </ligand>
</feature>
<dbReference type="PANTHER" id="PTHR11014:SF63">
    <property type="entry name" value="METALLOPEPTIDASE, PUTATIVE (AFU_ORTHOLOGUE AFUA_6G09600)-RELATED"/>
    <property type="match status" value="1"/>
</dbReference>
<dbReference type="GO" id="GO:0019877">
    <property type="term" value="P:diaminopimelate biosynthetic process"/>
    <property type="evidence" value="ECO:0007669"/>
    <property type="project" value="UniProtKB-ARBA"/>
</dbReference>
<reference evidence="5 6" key="1">
    <citation type="journal article" date="2019" name="Syst. Appl. Microbiol.">
        <title>Microvirga tunisiensis sp. nov., a root nodule symbiotic bacterium isolated from Lupinus micranthus and L. luteus grown in Northern Tunisia.</title>
        <authorList>
            <person name="Msaddak A."/>
            <person name="Rejili M."/>
            <person name="Duran D."/>
            <person name="Mars M."/>
            <person name="Palacios J.M."/>
            <person name="Ruiz-Argueso T."/>
            <person name="Rey L."/>
            <person name="Imperial J."/>
        </authorList>
    </citation>
    <scope>NUCLEOTIDE SEQUENCE [LARGE SCALE GENOMIC DNA]</scope>
    <source>
        <strain evidence="5 6">Lmie10</strain>
    </source>
</reference>
<dbReference type="FunFam" id="3.30.70.360:FF:000001">
    <property type="entry name" value="N-acetyldiaminopimelate deacetylase"/>
    <property type="match status" value="1"/>
</dbReference>
<feature type="domain" description="Peptidase M20 dimerisation" evidence="4">
    <location>
        <begin position="238"/>
        <end position="336"/>
    </location>
</feature>
<dbReference type="AlphaFoldDB" id="A0A5N7MQK7"/>
<evidence type="ECO:0000256" key="3">
    <source>
        <dbReference type="SAM" id="SignalP"/>
    </source>
</evidence>
<dbReference type="NCBIfam" id="TIGR01891">
    <property type="entry name" value="amidohydrolases"/>
    <property type="match status" value="1"/>
</dbReference>
<evidence type="ECO:0000256" key="1">
    <source>
        <dbReference type="ARBA" id="ARBA00022801"/>
    </source>
</evidence>
<feature type="signal peptide" evidence="3">
    <location>
        <begin position="1"/>
        <end position="27"/>
    </location>
</feature>
<dbReference type="GO" id="GO:0050118">
    <property type="term" value="F:N-acetyldiaminopimelate deacetylase activity"/>
    <property type="evidence" value="ECO:0007669"/>
    <property type="project" value="UniProtKB-ARBA"/>
</dbReference>
<comment type="cofactor">
    <cofactor evidence="2">
        <name>Mn(2+)</name>
        <dbReference type="ChEBI" id="CHEBI:29035"/>
    </cofactor>
    <text evidence="2">The Mn(2+) ion enhances activity.</text>
</comment>
<dbReference type="InterPro" id="IPR002933">
    <property type="entry name" value="Peptidase_M20"/>
</dbReference>
<evidence type="ECO:0000256" key="2">
    <source>
        <dbReference type="PIRSR" id="PIRSR005962-1"/>
    </source>
</evidence>
<evidence type="ECO:0000313" key="6">
    <source>
        <dbReference type="Proteomes" id="UP000403266"/>
    </source>
</evidence>
<evidence type="ECO:0000313" key="5">
    <source>
        <dbReference type="EMBL" id="MPR29285.1"/>
    </source>
</evidence>
<name>A0A5N7MQK7_9HYPH</name>
<dbReference type="Pfam" id="PF01546">
    <property type="entry name" value="Peptidase_M20"/>
    <property type="match status" value="1"/>
</dbReference>
<feature type="binding site" evidence="2">
    <location>
        <position position="146"/>
    </location>
    <ligand>
        <name>Mn(2+)</name>
        <dbReference type="ChEBI" id="CHEBI:29035"/>
        <label>2</label>
    </ligand>
</feature>
<dbReference type="EMBL" id="VOSK01000215">
    <property type="protein sequence ID" value="MPR29285.1"/>
    <property type="molecule type" value="Genomic_DNA"/>
</dbReference>
<dbReference type="Pfam" id="PF07687">
    <property type="entry name" value="M20_dimer"/>
    <property type="match status" value="1"/>
</dbReference>
<keyword evidence="2" id="KW-0464">Manganese</keyword>
<feature type="chain" id="PRO_5030135657" evidence="3">
    <location>
        <begin position="28"/>
        <end position="449"/>
    </location>
</feature>
<dbReference type="Gene3D" id="3.30.70.360">
    <property type="match status" value="1"/>
</dbReference>
<evidence type="ECO:0000259" key="4">
    <source>
        <dbReference type="Pfam" id="PF07687"/>
    </source>
</evidence>
<dbReference type="Proteomes" id="UP000403266">
    <property type="component" value="Unassembled WGS sequence"/>
</dbReference>
<dbReference type="RefSeq" id="WP_152716011.1">
    <property type="nucleotide sequence ID" value="NZ_VOSJ01000227.1"/>
</dbReference>
<keyword evidence="1 5" id="KW-0378">Hydrolase</keyword>
<organism evidence="5 6">
    <name type="scientific">Microvirga tunisiensis</name>
    <dbReference type="NCBI Taxonomy" id="2108360"/>
    <lineage>
        <taxon>Bacteria</taxon>
        <taxon>Pseudomonadati</taxon>
        <taxon>Pseudomonadota</taxon>
        <taxon>Alphaproteobacteria</taxon>
        <taxon>Hyphomicrobiales</taxon>
        <taxon>Methylobacteriaceae</taxon>
        <taxon>Microvirga</taxon>
    </lineage>
</organism>
<dbReference type="PIRSF" id="PIRSF005962">
    <property type="entry name" value="Pept_M20D_amidohydro"/>
    <property type="match status" value="1"/>
</dbReference>
<keyword evidence="3" id="KW-0732">Signal</keyword>
<dbReference type="PANTHER" id="PTHR11014">
    <property type="entry name" value="PEPTIDASE M20 FAMILY MEMBER"/>
    <property type="match status" value="1"/>
</dbReference>
<dbReference type="SUPFAM" id="SSF55031">
    <property type="entry name" value="Bacterial exopeptidase dimerisation domain"/>
    <property type="match status" value="1"/>
</dbReference>
<dbReference type="SUPFAM" id="SSF53187">
    <property type="entry name" value="Zn-dependent exopeptidases"/>
    <property type="match status" value="1"/>
</dbReference>
<gene>
    <name evidence="5" type="ORF">FS320_30335</name>
</gene>
<accession>A0A5N7MQK7</accession>
<protein>
    <submittedName>
        <fullName evidence="5">Amidohydrolase</fullName>
    </submittedName>
</protein>
<dbReference type="InterPro" id="IPR017439">
    <property type="entry name" value="Amidohydrolase"/>
</dbReference>
<feature type="binding site" evidence="2">
    <location>
        <position position="216"/>
    </location>
    <ligand>
        <name>Mn(2+)</name>
        <dbReference type="ChEBI" id="CHEBI:29035"/>
        <label>2</label>
    </ligand>
</feature>
<dbReference type="InterPro" id="IPR036264">
    <property type="entry name" value="Bact_exopeptidase_dim_dom"/>
</dbReference>
<dbReference type="GO" id="GO:0046872">
    <property type="term" value="F:metal ion binding"/>
    <property type="evidence" value="ECO:0007669"/>
    <property type="project" value="UniProtKB-KW"/>
</dbReference>
<dbReference type="InterPro" id="IPR011650">
    <property type="entry name" value="Peptidase_M20_dimer"/>
</dbReference>
<dbReference type="Gene3D" id="3.40.630.10">
    <property type="entry name" value="Zn peptidases"/>
    <property type="match status" value="1"/>
</dbReference>
<comment type="caution">
    <text evidence="5">The sequence shown here is derived from an EMBL/GenBank/DDBJ whole genome shotgun (WGS) entry which is preliminary data.</text>
</comment>
<feature type="binding site" evidence="2">
    <location>
        <position position="417"/>
    </location>
    <ligand>
        <name>Mn(2+)</name>
        <dbReference type="ChEBI" id="CHEBI:29035"/>
        <label>2</label>
    </ligand>
</feature>
<sequence>MPHPLRSFAFATSLVALTALTTTPSRAQAPVPDLEQQIRSRAAQIEDKLIAWRRDIHQNPELGEQETRTAGLVAEHLSKLGLEVKTGVARTGVVAVLKGAKPGPVVALRADMDALPVKEPEGLPFASKAKGRYLGRDVDVMHACGHDAHTAILMAAAEVLAGMKDQLPGTVKFIFQPAEKGPSLYAAFTGKIWGAKAMIKEGVLQDPKPDAVFGLHVTSGLPSGRIGYRAGAANASADELRIKVTGKQGHAGYPWRAVDPVTTASQIVLGLQTVVSRRTDLMKSPTVVSVSTINGGSRFNIVPETVEMSGTIRTYDAGGRAQVHNDIRQISENIAESANAKAEVEVIELYDPLVNHDKITARMAPVLERAADGDVVVTERSGASEDFSFFLNEVPGLFFNLGIVPKDQDPSKAAPNHSPNFYVDDKALVVGVRALAAVTVNYLAAAKTD</sequence>
<proteinExistence type="predicted"/>
<keyword evidence="2" id="KW-0479">Metal-binding</keyword>
<dbReference type="OrthoDB" id="9777385at2"/>